<dbReference type="InterPro" id="IPR036388">
    <property type="entry name" value="WH-like_DNA-bd_sf"/>
</dbReference>
<dbReference type="VEuPathDB" id="MicrosporidiaDB:CWI36_0602p0010"/>
<dbReference type="AlphaFoldDB" id="A0A4Q9KZF0"/>
<dbReference type="Gene3D" id="1.10.10.10">
    <property type="entry name" value="Winged helix-like DNA-binding domain superfamily/Winged helix DNA-binding domain"/>
    <property type="match status" value="1"/>
</dbReference>
<accession>A0A4Q9KZF0</accession>
<dbReference type="GO" id="GO:0003700">
    <property type="term" value="F:DNA-binding transcription factor activity"/>
    <property type="evidence" value="ECO:0007669"/>
    <property type="project" value="InterPro"/>
</dbReference>
<keyword evidence="2" id="KW-0238">DNA-binding</keyword>
<dbReference type="SUPFAM" id="SSF46785">
    <property type="entry name" value="Winged helix' DNA-binding domain"/>
    <property type="match status" value="1"/>
</dbReference>
<evidence type="ECO:0000259" key="4">
    <source>
        <dbReference type="Pfam" id="PF00447"/>
    </source>
</evidence>
<dbReference type="GO" id="GO:0005634">
    <property type="term" value="C:nucleus"/>
    <property type="evidence" value="ECO:0007669"/>
    <property type="project" value="UniProtKB-SubCell"/>
</dbReference>
<evidence type="ECO:0000256" key="2">
    <source>
        <dbReference type="ARBA" id="ARBA00023125"/>
    </source>
</evidence>
<reference evidence="5 6" key="1">
    <citation type="submission" date="2017-12" db="EMBL/GenBank/DDBJ databases">
        <authorList>
            <person name="Pombert J.-F."/>
            <person name="Haag K.L."/>
            <person name="Ebert D."/>
        </authorList>
    </citation>
    <scope>NUCLEOTIDE SEQUENCE [LARGE SCALE GENOMIC DNA]</scope>
    <source>
        <strain evidence="5">IL-BN-2</strain>
    </source>
</reference>
<evidence type="ECO:0000313" key="6">
    <source>
        <dbReference type="Proteomes" id="UP000293045"/>
    </source>
</evidence>
<dbReference type="Proteomes" id="UP000293045">
    <property type="component" value="Unassembled WGS sequence"/>
</dbReference>
<dbReference type="Pfam" id="PF00447">
    <property type="entry name" value="HSF_DNA-bind"/>
    <property type="match status" value="1"/>
</dbReference>
<sequence length="64" mass="7687">MKKSFDLNLKINKIPKFIKRLYKVVNEPTIKEIYWNDNGNSIIIPKKEEFIKNVLCLVSKTREY</sequence>
<evidence type="ECO:0000313" key="5">
    <source>
        <dbReference type="EMBL" id="TBU00409.1"/>
    </source>
</evidence>
<keyword evidence="3" id="KW-0539">Nucleus</keyword>
<gene>
    <name evidence="5" type="ORF">CWI39_1692p0010</name>
</gene>
<organism evidence="5 6">
    <name type="scientific">Hamiltosporidium magnivora</name>
    <dbReference type="NCBI Taxonomy" id="148818"/>
    <lineage>
        <taxon>Eukaryota</taxon>
        <taxon>Fungi</taxon>
        <taxon>Fungi incertae sedis</taxon>
        <taxon>Microsporidia</taxon>
        <taxon>Dubosqiidae</taxon>
        <taxon>Hamiltosporidium</taxon>
    </lineage>
</organism>
<feature type="non-terminal residue" evidence="5">
    <location>
        <position position="64"/>
    </location>
</feature>
<comment type="subcellular location">
    <subcellularLocation>
        <location evidence="1">Nucleus</location>
    </subcellularLocation>
</comment>
<feature type="domain" description="HSF-type DNA-binding" evidence="4">
    <location>
        <begin position="17"/>
        <end position="62"/>
    </location>
</feature>
<dbReference type="GO" id="GO:0043565">
    <property type="term" value="F:sequence-specific DNA binding"/>
    <property type="evidence" value="ECO:0007669"/>
    <property type="project" value="InterPro"/>
</dbReference>
<dbReference type="InterPro" id="IPR000232">
    <property type="entry name" value="HSF_DNA-bd"/>
</dbReference>
<dbReference type="VEuPathDB" id="MicrosporidiaDB:CWI39_1692p0010"/>
<dbReference type="EMBL" id="PIXR01001692">
    <property type="protein sequence ID" value="TBU00409.1"/>
    <property type="molecule type" value="Genomic_DNA"/>
</dbReference>
<comment type="caution">
    <text evidence="5">The sequence shown here is derived from an EMBL/GenBank/DDBJ whole genome shotgun (WGS) entry which is preliminary data.</text>
</comment>
<protein>
    <recommendedName>
        <fullName evidence="4">HSF-type DNA-binding domain-containing protein</fullName>
    </recommendedName>
</protein>
<evidence type="ECO:0000256" key="3">
    <source>
        <dbReference type="ARBA" id="ARBA00023242"/>
    </source>
</evidence>
<evidence type="ECO:0000256" key="1">
    <source>
        <dbReference type="ARBA" id="ARBA00004123"/>
    </source>
</evidence>
<name>A0A4Q9KZF0_9MICR</name>
<proteinExistence type="predicted"/>
<dbReference type="InterPro" id="IPR036390">
    <property type="entry name" value="WH_DNA-bd_sf"/>
</dbReference>